<evidence type="ECO:0000313" key="2">
    <source>
        <dbReference type="Proteomes" id="UP000236291"/>
    </source>
</evidence>
<organism evidence="1 2">
    <name type="scientific">Trifolium pratense</name>
    <name type="common">Red clover</name>
    <dbReference type="NCBI Taxonomy" id="57577"/>
    <lineage>
        <taxon>Eukaryota</taxon>
        <taxon>Viridiplantae</taxon>
        <taxon>Streptophyta</taxon>
        <taxon>Embryophyta</taxon>
        <taxon>Tracheophyta</taxon>
        <taxon>Spermatophyta</taxon>
        <taxon>Magnoliopsida</taxon>
        <taxon>eudicotyledons</taxon>
        <taxon>Gunneridae</taxon>
        <taxon>Pentapetalae</taxon>
        <taxon>rosids</taxon>
        <taxon>fabids</taxon>
        <taxon>Fabales</taxon>
        <taxon>Fabaceae</taxon>
        <taxon>Papilionoideae</taxon>
        <taxon>50 kb inversion clade</taxon>
        <taxon>NPAAA clade</taxon>
        <taxon>Hologalegina</taxon>
        <taxon>IRL clade</taxon>
        <taxon>Trifolieae</taxon>
        <taxon>Trifolium</taxon>
    </lineage>
</organism>
<accession>A0A2K3LUZ3</accession>
<dbReference type="AlphaFoldDB" id="A0A2K3LUZ3"/>
<evidence type="ECO:0000313" key="1">
    <source>
        <dbReference type="EMBL" id="PNX82364.1"/>
    </source>
</evidence>
<comment type="caution">
    <text evidence="1">The sequence shown here is derived from an EMBL/GenBank/DDBJ whole genome shotgun (WGS) entry which is preliminary data.</text>
</comment>
<protein>
    <submittedName>
        <fullName evidence="1">Uncharacterized protein</fullName>
    </submittedName>
</protein>
<reference evidence="1 2" key="2">
    <citation type="journal article" date="2017" name="Front. Plant Sci.">
        <title>Gene Classification and Mining of Molecular Markers Useful in Red Clover (Trifolium pratense) Breeding.</title>
        <authorList>
            <person name="Istvanek J."/>
            <person name="Dluhosova J."/>
            <person name="Dluhos P."/>
            <person name="Patkova L."/>
            <person name="Nedelnik J."/>
            <person name="Repkova J."/>
        </authorList>
    </citation>
    <scope>NUCLEOTIDE SEQUENCE [LARGE SCALE GENOMIC DNA]</scope>
    <source>
        <strain evidence="2">cv. Tatra</strain>
        <tissue evidence="1">Young leaves</tissue>
    </source>
</reference>
<reference evidence="1 2" key="1">
    <citation type="journal article" date="2014" name="Am. J. Bot.">
        <title>Genome assembly and annotation for red clover (Trifolium pratense; Fabaceae).</title>
        <authorList>
            <person name="Istvanek J."/>
            <person name="Jaros M."/>
            <person name="Krenek A."/>
            <person name="Repkova J."/>
        </authorList>
    </citation>
    <scope>NUCLEOTIDE SEQUENCE [LARGE SCALE GENOMIC DNA]</scope>
    <source>
        <strain evidence="2">cv. Tatra</strain>
        <tissue evidence="1">Young leaves</tissue>
    </source>
</reference>
<dbReference type="EMBL" id="ASHM01041844">
    <property type="protein sequence ID" value="PNX82364.1"/>
    <property type="molecule type" value="Genomic_DNA"/>
</dbReference>
<sequence>MAAHISVSETGYLWTLYNQCCKGGRHNHLALYQSRVQCTVESHFQLPWQKLQLVCLHQVLVFMCGYAIEVPYMTEKFTLLVSSGRPIGSRLRGHAAMRLNPGAIPSGLRIEGFVKFGPLTENPVYTLLLQFLKIQTEQVALLWSLCKISSRLIHQILPMLQARHEHPPNLLLSFAVCLPRS</sequence>
<proteinExistence type="predicted"/>
<name>A0A2K3LUZ3_TRIPR</name>
<dbReference type="Proteomes" id="UP000236291">
    <property type="component" value="Unassembled WGS sequence"/>
</dbReference>
<gene>
    <name evidence="1" type="ORF">L195_g038393</name>
</gene>